<feature type="transmembrane region" description="Helical" evidence="6">
    <location>
        <begin position="353"/>
        <end position="373"/>
    </location>
</feature>
<evidence type="ECO:0000256" key="3">
    <source>
        <dbReference type="ARBA" id="ARBA00022692"/>
    </source>
</evidence>
<evidence type="ECO:0000256" key="4">
    <source>
        <dbReference type="ARBA" id="ARBA00022989"/>
    </source>
</evidence>
<feature type="transmembrane region" description="Helical" evidence="6">
    <location>
        <begin position="303"/>
        <end position="333"/>
    </location>
</feature>
<reference evidence="8" key="1">
    <citation type="submission" date="2020-11" db="EMBL/GenBank/DDBJ databases">
        <title>Azospira inquinata sp. nov.</title>
        <authorList>
            <person name="Moe W.M."/>
            <person name="Mikes M.C."/>
        </authorList>
    </citation>
    <scope>NUCLEOTIDE SEQUENCE</scope>
    <source>
        <strain evidence="8">Azo-3</strain>
    </source>
</reference>
<organism evidence="8 9">
    <name type="scientific">Azospira inquinata</name>
    <dbReference type="NCBI Taxonomy" id="2785627"/>
    <lineage>
        <taxon>Bacteria</taxon>
        <taxon>Pseudomonadati</taxon>
        <taxon>Pseudomonadota</taxon>
        <taxon>Betaproteobacteria</taxon>
        <taxon>Rhodocyclales</taxon>
        <taxon>Rhodocyclaceae</taxon>
        <taxon>Azospira</taxon>
    </lineage>
</organism>
<evidence type="ECO:0000313" key="8">
    <source>
        <dbReference type="EMBL" id="QWT49014.1"/>
    </source>
</evidence>
<dbReference type="RefSeq" id="WP_216128156.1">
    <property type="nucleotide sequence ID" value="NZ_CP064782.1"/>
</dbReference>
<dbReference type="PANTHER" id="PTHR30287:SF1">
    <property type="entry name" value="INNER MEMBRANE PROTEIN"/>
    <property type="match status" value="1"/>
</dbReference>
<evidence type="ECO:0000313" key="9">
    <source>
        <dbReference type="Proteomes" id="UP000683428"/>
    </source>
</evidence>
<dbReference type="Pfam" id="PF02687">
    <property type="entry name" value="FtsX"/>
    <property type="match status" value="2"/>
</dbReference>
<dbReference type="KEGG" id="aiq:Azoinq_14550"/>
<keyword evidence="5 6" id="KW-0472">Membrane</keyword>
<name>A0A975SMD6_9RHOO</name>
<feature type="transmembrane region" description="Helical" evidence="6">
    <location>
        <begin position="21"/>
        <end position="44"/>
    </location>
</feature>
<evidence type="ECO:0000259" key="7">
    <source>
        <dbReference type="Pfam" id="PF02687"/>
    </source>
</evidence>
<dbReference type="EMBL" id="CP064782">
    <property type="protein sequence ID" value="QWT49014.1"/>
    <property type="molecule type" value="Genomic_DNA"/>
</dbReference>
<feature type="transmembrane region" description="Helical" evidence="6">
    <location>
        <begin position="473"/>
        <end position="493"/>
    </location>
</feature>
<evidence type="ECO:0000256" key="1">
    <source>
        <dbReference type="ARBA" id="ARBA00004651"/>
    </source>
</evidence>
<keyword evidence="3 6" id="KW-0812">Transmembrane</keyword>
<dbReference type="GO" id="GO:0005886">
    <property type="term" value="C:plasma membrane"/>
    <property type="evidence" value="ECO:0007669"/>
    <property type="project" value="UniProtKB-SubCell"/>
</dbReference>
<feature type="domain" description="ABC3 transporter permease C-terminal" evidence="7">
    <location>
        <begin position="714"/>
        <end position="820"/>
    </location>
</feature>
<dbReference type="PANTHER" id="PTHR30287">
    <property type="entry name" value="MEMBRANE COMPONENT OF PREDICTED ABC SUPERFAMILY METABOLITE UPTAKE TRANSPORTER"/>
    <property type="match status" value="1"/>
</dbReference>
<sequence length="836" mass="89506">MTPSLSFWRLVWRLLRRDWRAGELGLLAASLVVAVASLCSVAFFTDRVQRALELESHQLLGADLLLTADHPWAPRFAAEAARRGLIQARSATFPSMLMGQGDRPQLAEIKAVSPAYPLRGRLRLAPAPGAPDRETRAIPAPGQIWLEERLAREFPPGSRVQVGQSQLGVAGVLTQEPDRGVSLFSVAPRLLMNEGDLPATGLIQPGSRVQYRLLLAGPPGPIAAYRAWALPRLGRGEHLEDGGNARPEMRNALDRARQFLGLASLLAVILAAAGVALAARRYLQRHLDACAVMRCLGATQGRLLGLFLGQFLLLGLGGSLAGVALGWGAHWLLQWLLAGLLATPLPPPSPVPAFQGLAAGLVLLFGFALPPLIQLGRVDTLRVLRRELGAPAAGALASYGLGLAALAGLVFWAAGEPRLGAYASLGFLGLLAVDGALAWGLLYLLGRWRRHRGPGGLGHFGWRYALMGLERRAGATVAQVVALSLGLTALLLLTVTRGDLLASWHRALPADAPNRFVINIQPEQRQAVGAFLRARGLPVTLAPMVRARLVAVNGRPVTPDSYPEDQARRLVEREFNLSWRDTLPEGNRQGAGRWFRPGDKGVASLEEGLAKTLGLGVGDRLNFTVAGERLAVTVVGLRRLSWDSMRVNFFVLTPTGVLEDYPASWITSFYLPPARAEVEGALVQAFPNLTVIDVGAILAQLQDILDQVAAAVQFVFLFTLAAGLLVLYAALAVSRDERRYELALLRALGARRRQLSLAVFGEFALVGGLAGLIAAGGSQAVGWLLAREVFHLSYGASLWAFPLASLGGALVVAALGSWFARPLFQAPPMEALRAGE</sequence>
<keyword evidence="2" id="KW-1003">Cell membrane</keyword>
<feature type="domain" description="ABC3 transporter permease C-terminal" evidence="7">
    <location>
        <begin position="262"/>
        <end position="377"/>
    </location>
</feature>
<keyword evidence="9" id="KW-1185">Reference proteome</keyword>
<feature type="transmembrane region" description="Helical" evidence="6">
    <location>
        <begin position="421"/>
        <end position="445"/>
    </location>
</feature>
<accession>A0A975SMD6</accession>
<dbReference type="Proteomes" id="UP000683428">
    <property type="component" value="Chromosome"/>
</dbReference>
<evidence type="ECO:0000256" key="5">
    <source>
        <dbReference type="ARBA" id="ARBA00023136"/>
    </source>
</evidence>
<dbReference type="AlphaFoldDB" id="A0A975SMD6"/>
<protein>
    <submittedName>
        <fullName evidence="8">FtsX-like permease family protein</fullName>
    </submittedName>
</protein>
<feature type="transmembrane region" description="Helical" evidence="6">
    <location>
        <begin position="755"/>
        <end position="776"/>
    </location>
</feature>
<dbReference type="InterPro" id="IPR003838">
    <property type="entry name" value="ABC3_permease_C"/>
</dbReference>
<feature type="transmembrane region" description="Helical" evidence="6">
    <location>
        <begin position="394"/>
        <end position="415"/>
    </location>
</feature>
<keyword evidence="4 6" id="KW-1133">Transmembrane helix</keyword>
<proteinExistence type="predicted"/>
<evidence type="ECO:0000256" key="6">
    <source>
        <dbReference type="SAM" id="Phobius"/>
    </source>
</evidence>
<feature type="transmembrane region" description="Helical" evidence="6">
    <location>
        <begin position="710"/>
        <end position="734"/>
    </location>
</feature>
<feature type="transmembrane region" description="Helical" evidence="6">
    <location>
        <begin position="796"/>
        <end position="820"/>
    </location>
</feature>
<feature type="transmembrane region" description="Helical" evidence="6">
    <location>
        <begin position="259"/>
        <end position="279"/>
    </location>
</feature>
<dbReference type="InterPro" id="IPR038766">
    <property type="entry name" value="Membrane_comp_ABC_pdt"/>
</dbReference>
<gene>
    <name evidence="8" type="ORF">Azoinq_14550</name>
</gene>
<evidence type="ECO:0000256" key="2">
    <source>
        <dbReference type="ARBA" id="ARBA00022475"/>
    </source>
</evidence>
<comment type="subcellular location">
    <subcellularLocation>
        <location evidence="1">Cell membrane</location>
        <topology evidence="1">Multi-pass membrane protein</topology>
    </subcellularLocation>
</comment>